<dbReference type="EMBL" id="JAAAHS010000037">
    <property type="protein sequence ID" value="NBE51368.1"/>
    <property type="molecule type" value="Genomic_DNA"/>
</dbReference>
<protein>
    <submittedName>
        <fullName evidence="2">Peptidoglycan-binding protein</fullName>
    </submittedName>
</protein>
<organism evidence="2 3">
    <name type="scientific">Streptomyces boluensis</name>
    <dbReference type="NCBI Taxonomy" id="1775135"/>
    <lineage>
        <taxon>Bacteria</taxon>
        <taxon>Bacillati</taxon>
        <taxon>Actinomycetota</taxon>
        <taxon>Actinomycetes</taxon>
        <taxon>Kitasatosporales</taxon>
        <taxon>Streptomycetaceae</taxon>
        <taxon>Streptomyces</taxon>
    </lineage>
</organism>
<dbReference type="RefSeq" id="WP_161695292.1">
    <property type="nucleotide sequence ID" value="NZ_JAAAHS010000037.1"/>
</dbReference>
<dbReference type="SUPFAM" id="SSF140453">
    <property type="entry name" value="EsxAB dimer-like"/>
    <property type="match status" value="1"/>
</dbReference>
<evidence type="ECO:0000313" key="2">
    <source>
        <dbReference type="EMBL" id="NBE51368.1"/>
    </source>
</evidence>
<keyword evidence="3" id="KW-1185">Reference proteome</keyword>
<comment type="caution">
    <text evidence="2">The sequence shown here is derived from an EMBL/GenBank/DDBJ whole genome shotgun (WGS) entry which is preliminary data.</text>
</comment>
<dbReference type="AlphaFoldDB" id="A0A964XL96"/>
<dbReference type="InterPro" id="IPR036689">
    <property type="entry name" value="ESAT-6-like_sf"/>
</dbReference>
<feature type="region of interest" description="Disordered" evidence="1">
    <location>
        <begin position="399"/>
        <end position="451"/>
    </location>
</feature>
<feature type="compositionally biased region" description="Basic and acidic residues" evidence="1">
    <location>
        <begin position="441"/>
        <end position="451"/>
    </location>
</feature>
<evidence type="ECO:0000256" key="1">
    <source>
        <dbReference type="SAM" id="MobiDB-lite"/>
    </source>
</evidence>
<accession>A0A964XL96</accession>
<sequence length="532" mass="56887">MAGEDTTTRRAAITAAVNAIKGAGSKNDLIEAIDKAIGVTAPLGNPAVIEAAAQACAKAAEHCRHEVEEPVERAAKKSLPQAWEGMASVTAQDVVLTAARTAEQLSEALVGGQKALVRLADGLRVAQETDRRGREALHRARSMLGGEDGFFDDMVEKDAEEAEKERAREIATDGGEARKTAAQEADDAARATARDLNKLAAEARSGKLTGNGLSPVDKMMLADTAMVDEVDKNNKETAEREYNEILSANDLERSSTRLNGMNAADRAEFQRMLDGADKPEQRAYLMKALAAGHDMDELRKFDRRIDGKSEAWLARHLTPVVTEVDASGKPIHGTMPNNFKGDQGWTQGGDGKEASCVAASTVNARAMVDPVYALGLTGGPNGQEDSEAAFRDRLVDEQHRVHDEGDGERGGFFGNGPPTGMGDEGWSEVADNELNSPTGADYERQDLSSADDRRGVLPEIEQSVAEGKPVPIKTVGEGGHALVIVGHEGGKLQVHNPWGETTWVSENDFVNGNMHKASDSRFPDATGVHLPK</sequence>
<name>A0A964XL96_9ACTN</name>
<feature type="compositionally biased region" description="Basic and acidic residues" evidence="1">
    <location>
        <begin position="163"/>
        <end position="190"/>
    </location>
</feature>
<evidence type="ECO:0000313" key="3">
    <source>
        <dbReference type="Proteomes" id="UP000598297"/>
    </source>
</evidence>
<feature type="compositionally biased region" description="Basic and acidic residues" evidence="1">
    <location>
        <begin position="399"/>
        <end position="409"/>
    </location>
</feature>
<feature type="compositionally biased region" description="Gly residues" evidence="1">
    <location>
        <begin position="410"/>
        <end position="423"/>
    </location>
</feature>
<dbReference type="Proteomes" id="UP000598297">
    <property type="component" value="Unassembled WGS sequence"/>
</dbReference>
<gene>
    <name evidence="2" type="ORF">GUY60_08005</name>
</gene>
<proteinExistence type="predicted"/>
<feature type="region of interest" description="Disordered" evidence="1">
    <location>
        <begin position="158"/>
        <end position="190"/>
    </location>
</feature>
<reference evidence="2" key="1">
    <citation type="submission" date="2020-01" db="EMBL/GenBank/DDBJ databases">
        <title>Whole-genome analyses of novel actinobacteria.</title>
        <authorList>
            <person name="Sahin N."/>
        </authorList>
    </citation>
    <scope>NUCLEOTIDE SEQUENCE</scope>
    <source>
        <strain evidence="2">YC537</strain>
    </source>
</reference>
<dbReference type="OrthoDB" id="4512149at2"/>